<dbReference type="Gene3D" id="3.40.50.2300">
    <property type="match status" value="2"/>
</dbReference>
<keyword evidence="7" id="KW-1185">Reference proteome</keyword>
<evidence type="ECO:0000259" key="5">
    <source>
        <dbReference type="Pfam" id="PF13458"/>
    </source>
</evidence>
<feature type="signal peptide" evidence="4">
    <location>
        <begin position="1"/>
        <end position="23"/>
    </location>
</feature>
<evidence type="ECO:0000256" key="1">
    <source>
        <dbReference type="ARBA" id="ARBA00010062"/>
    </source>
</evidence>
<dbReference type="InterPro" id="IPR028081">
    <property type="entry name" value="Leu-bd"/>
</dbReference>
<sequence length="434" mass="44283">MNRRTTFATRGLAIAAALSLGLAACSTSTDEGSDDSADGGDTSSSSETDDQLVVGTLLPLTGTLAFLGPPEVAGVGLAVQEINEAGGVLGNDATIVSADSGDTTDLNVSTQSATDLINQDADVMIGAASSSVSLNVVDMVTAAGVMQISPANTSNTLSGYSDLFARTAPPDTVQGAALGTLMLDGGATKVGLLVQNEDYGTGLRDNVQQTLESGGAEVVYGGSDSGQEFQPGESNFSAQVTDLLAQDPDAIGVIAFDETKAIVTELVAQGWEMGAKTFFCDGNTASYEEDFEPGTLEGVLGTIPGANAEGEFKERLDTYSVDEEGEELTSYAYGPESYDATILAALAAVRGGSADGQTIADNIKQVSGSEGGTEVSTFAEGVEALEAGDEINYKPVSGGGPLNEDNDPSSALIGVYEYDGNNVQQFTRAVEGKI</sequence>
<dbReference type="InterPro" id="IPR028082">
    <property type="entry name" value="Peripla_BP_I"/>
</dbReference>
<feature type="chain" id="PRO_5045632393" evidence="4">
    <location>
        <begin position="24"/>
        <end position="434"/>
    </location>
</feature>
<dbReference type="RefSeq" id="WP_286219243.1">
    <property type="nucleotide sequence ID" value="NZ_AP027729.1"/>
</dbReference>
<feature type="domain" description="Leucine-binding protein" evidence="5">
    <location>
        <begin position="53"/>
        <end position="371"/>
    </location>
</feature>
<dbReference type="Pfam" id="PF13458">
    <property type="entry name" value="Peripla_BP_6"/>
    <property type="match status" value="1"/>
</dbReference>
<dbReference type="PANTHER" id="PTHR30483">
    <property type="entry name" value="LEUCINE-SPECIFIC-BINDING PROTEIN"/>
    <property type="match status" value="1"/>
</dbReference>
<keyword evidence="2 4" id="KW-0732">Signal</keyword>
<feature type="compositionally biased region" description="Low complexity" evidence="3">
    <location>
        <begin position="39"/>
        <end position="50"/>
    </location>
</feature>
<dbReference type="EMBL" id="AP027729">
    <property type="protein sequence ID" value="BDZ42247.1"/>
    <property type="molecule type" value="Genomic_DNA"/>
</dbReference>
<gene>
    <name evidence="6" type="ORF">GCM10025865_15460</name>
</gene>
<evidence type="ECO:0000256" key="2">
    <source>
        <dbReference type="ARBA" id="ARBA00022729"/>
    </source>
</evidence>
<organism evidence="6 7">
    <name type="scientific">Paraoerskovia sediminicola</name>
    <dbReference type="NCBI Taxonomy" id="1138587"/>
    <lineage>
        <taxon>Bacteria</taxon>
        <taxon>Bacillati</taxon>
        <taxon>Actinomycetota</taxon>
        <taxon>Actinomycetes</taxon>
        <taxon>Micrococcales</taxon>
        <taxon>Cellulomonadaceae</taxon>
        <taxon>Paraoerskovia</taxon>
    </lineage>
</organism>
<name>A0ABM8G2B3_9CELL</name>
<feature type="region of interest" description="Disordered" evidence="3">
    <location>
        <begin position="27"/>
        <end position="50"/>
    </location>
</feature>
<dbReference type="SUPFAM" id="SSF53822">
    <property type="entry name" value="Periplasmic binding protein-like I"/>
    <property type="match status" value="1"/>
</dbReference>
<evidence type="ECO:0000256" key="3">
    <source>
        <dbReference type="SAM" id="MobiDB-lite"/>
    </source>
</evidence>
<evidence type="ECO:0000256" key="4">
    <source>
        <dbReference type="SAM" id="SignalP"/>
    </source>
</evidence>
<reference evidence="7" key="1">
    <citation type="journal article" date="2019" name="Int. J. Syst. Evol. Microbiol.">
        <title>The Global Catalogue of Microorganisms (GCM) 10K type strain sequencing project: providing services to taxonomists for standard genome sequencing and annotation.</title>
        <authorList>
            <consortium name="The Broad Institute Genomics Platform"/>
            <consortium name="The Broad Institute Genome Sequencing Center for Infectious Disease"/>
            <person name="Wu L."/>
            <person name="Ma J."/>
        </authorList>
    </citation>
    <scope>NUCLEOTIDE SEQUENCE [LARGE SCALE GENOMIC DNA]</scope>
    <source>
        <strain evidence="7">NBRC 108565</strain>
    </source>
</reference>
<proteinExistence type="inferred from homology"/>
<evidence type="ECO:0000313" key="7">
    <source>
        <dbReference type="Proteomes" id="UP001321475"/>
    </source>
</evidence>
<evidence type="ECO:0000313" key="6">
    <source>
        <dbReference type="EMBL" id="BDZ42247.1"/>
    </source>
</evidence>
<dbReference type="PANTHER" id="PTHR30483:SF6">
    <property type="entry name" value="PERIPLASMIC BINDING PROTEIN OF ABC TRANSPORTER FOR NATURAL AMINO ACIDS"/>
    <property type="match status" value="1"/>
</dbReference>
<dbReference type="Proteomes" id="UP001321475">
    <property type="component" value="Chromosome"/>
</dbReference>
<accession>A0ABM8G2B3</accession>
<dbReference type="PROSITE" id="PS51257">
    <property type="entry name" value="PROKAR_LIPOPROTEIN"/>
    <property type="match status" value="1"/>
</dbReference>
<protein>
    <submittedName>
        <fullName evidence="6">Amino acid ABC transporter substrate-binding protein</fullName>
    </submittedName>
</protein>
<dbReference type="InterPro" id="IPR051010">
    <property type="entry name" value="BCAA_transport"/>
</dbReference>
<comment type="similarity">
    <text evidence="1">Belongs to the leucine-binding protein family.</text>
</comment>